<dbReference type="SUPFAM" id="SSF50475">
    <property type="entry name" value="FMN-binding split barrel"/>
    <property type="match status" value="1"/>
</dbReference>
<dbReference type="EMBL" id="CAFBLN010000015">
    <property type="protein sequence ID" value="CAB4866361.1"/>
    <property type="molecule type" value="Genomic_DNA"/>
</dbReference>
<evidence type="ECO:0000313" key="1">
    <source>
        <dbReference type="EMBL" id="CAB4866361.1"/>
    </source>
</evidence>
<proteinExistence type="predicted"/>
<accession>A0A6J7D813</accession>
<dbReference type="NCBIfam" id="TIGR03666">
    <property type="entry name" value="Rv2061_F420"/>
    <property type="match status" value="1"/>
</dbReference>
<protein>
    <submittedName>
        <fullName evidence="1">Unannotated protein</fullName>
    </submittedName>
</protein>
<reference evidence="1" key="1">
    <citation type="submission" date="2020-05" db="EMBL/GenBank/DDBJ databases">
        <authorList>
            <person name="Chiriac C."/>
            <person name="Salcher M."/>
            <person name="Ghai R."/>
            <person name="Kavagutti S V."/>
        </authorList>
    </citation>
    <scope>NUCLEOTIDE SEQUENCE</scope>
</reference>
<name>A0A6J7D813_9ZZZZ</name>
<dbReference type="InterPro" id="IPR012349">
    <property type="entry name" value="Split_barrel_FMN-bd"/>
</dbReference>
<dbReference type="Gene3D" id="2.30.110.10">
    <property type="entry name" value="Electron Transport, Fmn-binding Protein, Chain A"/>
    <property type="match status" value="1"/>
</dbReference>
<dbReference type="InterPro" id="IPR019965">
    <property type="entry name" value="PPOX_F420-dep_Rv2061_put"/>
</dbReference>
<sequence length="136" mass="14972">MANKKMNVAAAKYISFTSFRTDGSAASTPVWAVPFRDGYAFTSDDTSFKVKRIAANPRVRISPSTFRGAVAEGAEVLEGSAELLRGDDFLAVEKLIKRKYWLGWYIAIAPSQFFARFKKKTAPGSVAILVTLKRGE</sequence>
<dbReference type="AlphaFoldDB" id="A0A6J7D813"/>
<organism evidence="1">
    <name type="scientific">freshwater metagenome</name>
    <dbReference type="NCBI Taxonomy" id="449393"/>
    <lineage>
        <taxon>unclassified sequences</taxon>
        <taxon>metagenomes</taxon>
        <taxon>ecological metagenomes</taxon>
    </lineage>
</organism>
<gene>
    <name evidence="1" type="ORF">UFOPK3381_00546</name>
</gene>